<sequence length="102" mass="11759">MVYLLLRFHFLPISNSSPDWFLPAVNLPRPNTGCGRFVVAKQREATMENVFWTDLREDSRSSAGSCNSYQGVSHGVRYLGETDRDKPDSIADRRQERERHCL</sequence>
<organism evidence="2 3">
    <name type="scientific">Toxoplasma gondii p89</name>
    <dbReference type="NCBI Taxonomy" id="943119"/>
    <lineage>
        <taxon>Eukaryota</taxon>
        <taxon>Sar</taxon>
        <taxon>Alveolata</taxon>
        <taxon>Apicomplexa</taxon>
        <taxon>Conoidasida</taxon>
        <taxon>Coccidia</taxon>
        <taxon>Eucoccidiorida</taxon>
        <taxon>Eimeriorina</taxon>
        <taxon>Sarcocystidae</taxon>
        <taxon>Toxoplasma</taxon>
    </lineage>
</organism>
<feature type="region of interest" description="Disordered" evidence="1">
    <location>
        <begin position="77"/>
        <end position="102"/>
    </location>
</feature>
<accession>A0A086J7V7</accession>
<dbReference type="VEuPathDB" id="ToxoDB:TGP89_237835"/>
<comment type="caution">
    <text evidence="2">The sequence shown here is derived from an EMBL/GenBank/DDBJ whole genome shotgun (WGS) entry which is preliminary data.</text>
</comment>
<protein>
    <submittedName>
        <fullName evidence="2">Uncharacterized protein</fullName>
    </submittedName>
</protein>
<proteinExistence type="predicted"/>
<feature type="compositionally biased region" description="Basic and acidic residues" evidence="1">
    <location>
        <begin position="80"/>
        <end position="102"/>
    </location>
</feature>
<gene>
    <name evidence="2" type="ORF">TGP89_237835</name>
</gene>
<dbReference type="Proteomes" id="UP000028828">
    <property type="component" value="Unassembled WGS sequence"/>
</dbReference>
<evidence type="ECO:0000313" key="3">
    <source>
        <dbReference type="Proteomes" id="UP000028828"/>
    </source>
</evidence>
<reference evidence="2 3" key="1">
    <citation type="submission" date="2014-03" db="EMBL/GenBank/DDBJ databases">
        <authorList>
            <person name="Sibley D."/>
            <person name="Venepally P."/>
            <person name="Karamycheva S."/>
            <person name="Hadjithomas M."/>
            <person name="Khan A."/>
            <person name="Brunk B."/>
            <person name="Roos D."/>
            <person name="Caler E."/>
            <person name="Lorenzi H."/>
        </authorList>
    </citation>
    <scope>NUCLEOTIDE SEQUENCE [LARGE SCALE GENOMIC DNA]</scope>
    <source>
        <strain evidence="3">p89</strain>
    </source>
</reference>
<evidence type="ECO:0000256" key="1">
    <source>
        <dbReference type="SAM" id="MobiDB-lite"/>
    </source>
</evidence>
<dbReference type="EMBL" id="AEYI02002454">
    <property type="protein sequence ID" value="KFG28225.1"/>
    <property type="molecule type" value="Genomic_DNA"/>
</dbReference>
<dbReference type="AlphaFoldDB" id="A0A086J7V7"/>
<name>A0A086J7V7_TOXGO</name>
<evidence type="ECO:0000313" key="2">
    <source>
        <dbReference type="EMBL" id="KFG28225.1"/>
    </source>
</evidence>